<organism evidence="2">
    <name type="scientific">hydrothermal vent metagenome</name>
    <dbReference type="NCBI Taxonomy" id="652676"/>
    <lineage>
        <taxon>unclassified sequences</taxon>
        <taxon>metagenomes</taxon>
        <taxon>ecological metagenomes</taxon>
    </lineage>
</organism>
<dbReference type="EMBL" id="CZQD01000009">
    <property type="protein sequence ID" value="CUS55729.1"/>
    <property type="molecule type" value="Genomic_DNA"/>
</dbReference>
<evidence type="ECO:0000259" key="1">
    <source>
        <dbReference type="Pfam" id="PF10137"/>
    </source>
</evidence>
<dbReference type="GO" id="GO:0050135">
    <property type="term" value="F:NADP+ nucleosidase activity"/>
    <property type="evidence" value="ECO:0007669"/>
    <property type="project" value="InterPro"/>
</dbReference>
<protein>
    <recommendedName>
        <fullName evidence="1">CD-NTase-associated protein 12/Pycsar effector protein TIR domain-containing protein</fullName>
    </recommendedName>
</protein>
<evidence type="ECO:0000313" key="2">
    <source>
        <dbReference type="EMBL" id="CUS55729.1"/>
    </source>
</evidence>
<dbReference type="AlphaFoldDB" id="A0A160U0D9"/>
<proteinExistence type="predicted"/>
<accession>A0A160U0D9</accession>
<gene>
    <name evidence="2" type="ORF">MGWOODY_Hyp292</name>
</gene>
<dbReference type="Pfam" id="PF10137">
    <property type="entry name" value="CAP12-PCTIR_TIR"/>
    <property type="match status" value="1"/>
</dbReference>
<reference evidence="2" key="1">
    <citation type="submission" date="2015-10" db="EMBL/GenBank/DDBJ databases">
        <authorList>
            <person name="Gilbert D.G."/>
        </authorList>
    </citation>
    <scope>NUCLEOTIDE SEQUENCE</scope>
</reference>
<sequence>MNDIQELFDIADKLEALSKDQTVSNFQPDLQKILDACDEIGKSASGSWLGYHANVYYSNFAPPPPGDHFSTEWGLMDIFGDFGSEGDWHQVPTEVVIEHIYSLCGNPELKTPEDAAKVLISEYDRLASEAQSILSTAIKEHSDDKFLQEILDTISIAKPERPNQILQTLKPKGQIITRDMNALEKGRCPPPHLQVKARALALNFSVQTPKFTSTEVRKAASHLQRIEQSRKRNTRIGTNVFIGHGRSPLWRELKDFVQDRLSLPADEFNRVPVAGITNQTRLNEMLEAAALAFLIMTGEDESSEGELHARMNVVHEVGLFQGRLGFTKAIVVLEEGCEPFSNIEGLGQIRFPKGNIKACFEEIRAVAEREGLISGLNGSGS</sequence>
<dbReference type="InterPro" id="IPR019302">
    <property type="entry name" value="CAP12/PCTIR_TIR_dom"/>
</dbReference>
<name>A0A160U0D9_9ZZZZ</name>
<feature type="domain" description="CD-NTase-associated protein 12/Pycsar effector protein TIR" evidence="1">
    <location>
        <begin position="239"/>
        <end position="351"/>
    </location>
</feature>